<sequence>MKIIKTHAATGSAGNGFGAHAACWGVADRSDIRVFRETGLWKAIVNHCDRREKFVATSRKELELKLAGIGANA</sequence>
<protein>
    <submittedName>
        <fullName evidence="1">Uncharacterized protein</fullName>
    </submittedName>
</protein>
<gene>
    <name evidence="1" type="ORF">UFOVP1304_54</name>
</gene>
<organism evidence="1">
    <name type="scientific">uncultured Caudovirales phage</name>
    <dbReference type="NCBI Taxonomy" id="2100421"/>
    <lineage>
        <taxon>Viruses</taxon>
        <taxon>Duplodnaviria</taxon>
        <taxon>Heunggongvirae</taxon>
        <taxon>Uroviricota</taxon>
        <taxon>Caudoviricetes</taxon>
        <taxon>Peduoviridae</taxon>
        <taxon>Maltschvirus</taxon>
        <taxon>Maltschvirus maltsch</taxon>
    </lineage>
</organism>
<evidence type="ECO:0000313" key="1">
    <source>
        <dbReference type="EMBL" id="CAB4197180.1"/>
    </source>
</evidence>
<accession>A0A6J5RI67</accession>
<reference evidence="1" key="1">
    <citation type="submission" date="2020-05" db="EMBL/GenBank/DDBJ databases">
        <authorList>
            <person name="Chiriac C."/>
            <person name="Salcher M."/>
            <person name="Ghai R."/>
            <person name="Kavagutti S V."/>
        </authorList>
    </citation>
    <scope>NUCLEOTIDE SEQUENCE</scope>
</reference>
<proteinExistence type="predicted"/>
<dbReference type="EMBL" id="LR797253">
    <property type="protein sequence ID" value="CAB4197180.1"/>
    <property type="molecule type" value="Genomic_DNA"/>
</dbReference>
<name>A0A6J5RI67_9CAUD</name>